<feature type="signal peptide" evidence="3">
    <location>
        <begin position="1"/>
        <end position="23"/>
    </location>
</feature>
<feature type="region of interest" description="Disordered" evidence="1">
    <location>
        <begin position="143"/>
        <end position="183"/>
    </location>
</feature>
<keyword evidence="3" id="KW-0732">Signal</keyword>
<dbReference type="EMBL" id="CAJRAY010000077">
    <property type="protein sequence ID" value="CAG5090580.1"/>
    <property type="molecule type" value="Genomic_DNA"/>
</dbReference>
<evidence type="ECO:0000256" key="2">
    <source>
        <dbReference type="SAM" id="Phobius"/>
    </source>
</evidence>
<dbReference type="InterPro" id="IPR038507">
    <property type="entry name" value="YcnI-like_sf"/>
</dbReference>
<name>A0ABN7S0Y1_THEXY</name>
<gene>
    <name evidence="5" type="primary">txxe 2900-ycnI</name>
    <name evidence="5" type="ORF">TXXE_14295</name>
</gene>
<protein>
    <submittedName>
        <fullName evidence="5">Conserved membrane protein</fullName>
    </submittedName>
</protein>
<dbReference type="RefSeq" id="WP_213485209.1">
    <property type="nucleotide sequence ID" value="NZ_CAJRAY010000077.1"/>
</dbReference>
<reference evidence="5 6" key="1">
    <citation type="submission" date="2021-04" db="EMBL/GenBank/DDBJ databases">
        <authorList>
            <person name="Rakotoarivonina H."/>
        </authorList>
    </citation>
    <scope>NUCLEOTIDE SEQUENCE [LARGE SCALE GENOMIC DNA]</scope>
    <source>
        <strain evidence="5 6">XE</strain>
    </source>
</reference>
<dbReference type="Pfam" id="PF07987">
    <property type="entry name" value="DUF1775"/>
    <property type="match status" value="1"/>
</dbReference>
<proteinExistence type="predicted"/>
<evidence type="ECO:0000313" key="5">
    <source>
        <dbReference type="EMBL" id="CAG5090580.1"/>
    </source>
</evidence>
<evidence type="ECO:0000259" key="4">
    <source>
        <dbReference type="Pfam" id="PF07987"/>
    </source>
</evidence>
<keyword evidence="6" id="KW-1185">Reference proteome</keyword>
<keyword evidence="2" id="KW-1133">Transmembrane helix</keyword>
<keyword evidence="2" id="KW-0812">Transmembrane</keyword>
<feature type="domain" description="YncI copper-binding" evidence="4">
    <location>
        <begin position="24"/>
        <end position="156"/>
    </location>
</feature>
<evidence type="ECO:0000256" key="1">
    <source>
        <dbReference type="SAM" id="MobiDB-lite"/>
    </source>
</evidence>
<dbReference type="Gene3D" id="2.60.40.2230">
    <property type="entry name" value="Uncharacterised protein YcnI-like PF07987, DUF1775"/>
    <property type="match status" value="1"/>
</dbReference>
<sequence>MKRIMALTAGIAVFLLAALPASAHVTIWPNEVEQGAYVVFTVRVPSEKEGTETTAVRVVFPEAVNITRFEPKPGWTVEFKRNADQVITEVSWTAEPGHGLDVTEFAEFRMSGRVLPDADTESLLVWKAYQTYADGSVVEWIGAPDTDSPTPAPAIAVVPGNPADDGHGHGGETQASASSSSSSAKEDGSYDALIVALIIVAWLLSITALTLSLVLLLQNRRKQRSAK</sequence>
<dbReference type="CDD" id="cd08545">
    <property type="entry name" value="YcnI_like"/>
    <property type="match status" value="1"/>
</dbReference>
<feature type="compositionally biased region" description="Low complexity" evidence="1">
    <location>
        <begin position="143"/>
        <end position="156"/>
    </location>
</feature>
<keyword evidence="2" id="KW-0472">Membrane</keyword>
<evidence type="ECO:0000313" key="6">
    <source>
        <dbReference type="Proteomes" id="UP000681526"/>
    </source>
</evidence>
<comment type="caution">
    <text evidence="5">The sequence shown here is derived from an EMBL/GenBank/DDBJ whole genome shotgun (WGS) entry which is preliminary data.</text>
</comment>
<accession>A0ABN7S0Y1</accession>
<feature type="transmembrane region" description="Helical" evidence="2">
    <location>
        <begin position="192"/>
        <end position="217"/>
    </location>
</feature>
<dbReference type="Proteomes" id="UP000681526">
    <property type="component" value="Unassembled WGS sequence"/>
</dbReference>
<organism evidence="5 6">
    <name type="scientific">Thermobacillus xylanilyticus</name>
    <dbReference type="NCBI Taxonomy" id="76633"/>
    <lineage>
        <taxon>Bacteria</taxon>
        <taxon>Bacillati</taxon>
        <taxon>Bacillota</taxon>
        <taxon>Bacilli</taxon>
        <taxon>Bacillales</taxon>
        <taxon>Paenibacillaceae</taxon>
        <taxon>Thermobacillus</taxon>
    </lineage>
</organism>
<feature type="chain" id="PRO_5045397393" evidence="3">
    <location>
        <begin position="24"/>
        <end position="227"/>
    </location>
</feature>
<dbReference type="InterPro" id="IPR012533">
    <property type="entry name" value="YcnI-copper_dom"/>
</dbReference>
<evidence type="ECO:0000256" key="3">
    <source>
        <dbReference type="SAM" id="SignalP"/>
    </source>
</evidence>